<sequence>MVTPRTVPPFFEDISKGPPRESERVRERLRKPKVPRVPPPTELELAGRVIEDVEAPPFLTPEQVREQFGIEVDPQFKGRVVDGTLRFTSPLGEDLALEDVIVLPGGRWVSQFQAQREIGGAQITGLAREAPPFGVAEREEPQLSTTQGAVSDPEGLVAQLLGWVSIAPFIQQQREISTVFIEQVPEVSPEAFINALNRMSREDAVRVIRTRFPEATASDIQEILSFTTRLTQILASGDEKEIDRLGFVFQAAFGFRMRNIDAVIQMASDNPDQVMRFIFNMEPSMELRDVLVYLGATPNEINSWLYPPKKDFGTLSNLWRVLEAGTGDVIKGLGGFTRMMGAEGMGKAISQFGETLQERAPTDDLGPFHWSMVFNPEFWIHRGTRMVPFVASIILPGMMGGYAGAMLGTRITGLGEFGIRVMKYSGAGGSAAFLEAASEAGNTFDAALNKRMGQGDAAEAGWKSFFNNLVLLGVTNTAQFAMLFSRPSRQVLDNLVGRGWVRFVGKTGAVALTEGGQEVVQDIINRLALGEDVKFDAEMQQALVLGLALGGGMKLTVSAYQAIVDNTIASMKDEALKEQFETDKADGIKQGLDEAGATQRALDNYAKTPEGQKVIENVVKHTSIDIFEQMVKPESKVDALVMEETFDAQRAELEPITEVPIEPARPPVVAEVPAFGVGTPAATLIELGKSQVRRNPNNIQRAAREEAARTGIDRVGQSKIKKRLETEIEAEHVRIQNAFYMSLDPIHKIGDVVKHGEQDVRITEASFDTSQSTDVFQRTGFPTDFHFNGVSGVNVVTGDRIGVLSISTEIANELRGKVQQALGEVLAAPPAPEAVTPPRAPVVAEEGGAVFDALTKQVETPSVAVKRLSDANLRAAKEFADSQIILPRRDKTFARAIDKELVSREAVTPPVTPAEEEAVVPPPAKVPPVPPKKPPKKKPPVEPAVPPPTESASDKLVRLVKEAKPAREETEVLKSEELAKKAAKAAGILETGEGRAAFERSKSALVGELPKADFEAPEAQLSEEEVKDLYNFIRDSNLRYFDKLNTAAALGKVLTGQIPTRGEIKLLEDMFGANLAKALLDKRSLSAKAWEEFLDLINLPRAVLASWDLSAPLRQGALLFWGQPLQSFPNLIPMVKAFASEKATITIAENIAEGKHAALRAKTPLHQSPLFGVSATLVQREEAFMSRYARLIPLVRRSERAYVTFLNKLRADVFDSYAEHWEGTGKTQKDYNKLAEAINVMTGRGDLGKLSNLAPILSAVFFSPRYQAAKIQLPITFLTATNPVRKMMARNIVAFVVANFAILSLIKLAGGDVEDDPRSSDFGKGKIGNTRLDFWAGYQQYARAVTQIATEMRKVSSTGRLDEVERADIMVRFVRGKLSPVAGFVTDILVEETFMGDELSLEPKVVQEQAFNRLVPLFIQDLVEAIEDVGWLGALEASPGLLGVGVQTYGGGYWDEFLDQLGEPIPVDTLPYSVNKEEIYTTKHFYSDVLPRVRGMALEDIDPKFGFPELAKAVVEAKGVKKEYELRPSDSLIRLNENEAEGDTFEQFHLQWLAFQKAKDKEQWVKDNSGLDEYFKGNFSQRALSLLRRYHKAEDKKAFLKSLSDEDRELITSRPRNEWLKANPLLNAQLAVFSQAKLLTQEAYDEFQRLIKVLDIPSNAIEKTTLPPPAAIESYFKYNDAVAEFAASSAEALVIRAENEALQKWGAEVFGWEDIDTPVESLKISVEWRDQDDAFDAIKGDTDEETQELKDKYRTEHMEWSKADWTRDAHNKGFEDVDGYTERAEIVFNTSSGSIETRVFMLEHPELIQEGLDLDVWTEDFKDDSLDALKLRVMQNDKFEAYDAIDSEDREARDAYLEAHTQFRDDRRRIEMFEWGVTDETLIDQHVEYNLLDGVGANLYRFDNPNYNAFRMDTTIHGEQALKEIDESRVPIWRIDVEFRDQDEEYNDIKSDDPVEQREARDEFLEDNEGYRMARREREAYEIGVTDTGLVEAYVAYYELPTKGFRQERFLKDNSKFYNEVYRNKDRMNLAKVDFTKIPDVQFDDLSEEWADEIAEFDAVLVRHRDVGNREEHDRLVDQDRKTILDANPGLFEDMLRIEAYATFFPRNSVENYVEYYSILEKERPEGWRSWEDERYLKEHRGFYTTAKNLLGWTRVIDWDKIATERFETLYNETYLNLRLPNGKADSEARQAMRWETRDDGVKWFDKEGLKLGIFTSPVKPLPTSIFEKLREQGLLEEFGKRFR</sequence>
<name>A0A0F9VSS7_9ZZZZ</name>
<dbReference type="EMBL" id="LAZR01000295">
    <property type="protein sequence ID" value="KKN76521.1"/>
    <property type="molecule type" value="Genomic_DNA"/>
</dbReference>
<proteinExistence type="predicted"/>
<feature type="region of interest" description="Disordered" evidence="1">
    <location>
        <begin position="906"/>
        <end position="956"/>
    </location>
</feature>
<comment type="caution">
    <text evidence="2">The sequence shown here is derived from an EMBL/GenBank/DDBJ whole genome shotgun (WGS) entry which is preliminary data.</text>
</comment>
<feature type="compositionally biased region" description="Pro residues" evidence="1">
    <location>
        <begin position="920"/>
        <end position="932"/>
    </location>
</feature>
<reference evidence="2" key="1">
    <citation type="journal article" date="2015" name="Nature">
        <title>Complex archaea that bridge the gap between prokaryotes and eukaryotes.</title>
        <authorList>
            <person name="Spang A."/>
            <person name="Saw J.H."/>
            <person name="Jorgensen S.L."/>
            <person name="Zaremba-Niedzwiedzka K."/>
            <person name="Martijn J."/>
            <person name="Lind A.E."/>
            <person name="van Eijk R."/>
            <person name="Schleper C."/>
            <person name="Guy L."/>
            <person name="Ettema T.J."/>
        </authorList>
    </citation>
    <scope>NUCLEOTIDE SEQUENCE</scope>
</reference>
<organism evidence="2">
    <name type="scientific">marine sediment metagenome</name>
    <dbReference type="NCBI Taxonomy" id="412755"/>
    <lineage>
        <taxon>unclassified sequences</taxon>
        <taxon>metagenomes</taxon>
        <taxon>ecological metagenomes</taxon>
    </lineage>
</organism>
<protein>
    <recommendedName>
        <fullName evidence="3">Large polyvalent protein associated domain-containing protein</fullName>
    </recommendedName>
</protein>
<evidence type="ECO:0008006" key="3">
    <source>
        <dbReference type="Google" id="ProtNLM"/>
    </source>
</evidence>
<feature type="region of interest" description="Disordered" evidence="1">
    <location>
        <begin position="1"/>
        <end position="40"/>
    </location>
</feature>
<accession>A0A0F9VSS7</accession>
<evidence type="ECO:0000313" key="2">
    <source>
        <dbReference type="EMBL" id="KKN76521.1"/>
    </source>
</evidence>
<feature type="compositionally biased region" description="Basic and acidic residues" evidence="1">
    <location>
        <begin position="13"/>
        <end position="26"/>
    </location>
</feature>
<evidence type="ECO:0000256" key="1">
    <source>
        <dbReference type="SAM" id="MobiDB-lite"/>
    </source>
</evidence>
<gene>
    <name evidence="2" type="ORF">LCGC14_0370300</name>
</gene>